<evidence type="ECO:0000256" key="6">
    <source>
        <dbReference type="PROSITE-ProRule" id="PRU00266"/>
    </source>
</evidence>
<dbReference type="InterPro" id="IPR018517">
    <property type="entry name" value="tRNA_hU_synthase_CS"/>
</dbReference>
<dbReference type="Proteomes" id="UP000694556">
    <property type="component" value="Chromosome 12"/>
</dbReference>
<keyword evidence="6" id="KW-0694">RNA-binding</keyword>
<evidence type="ECO:0000256" key="3">
    <source>
        <dbReference type="ARBA" id="ARBA00022643"/>
    </source>
</evidence>
<dbReference type="PANTHER" id="PTHR45936">
    <property type="entry name" value="TRNA-DIHYDROURIDINE(20) SYNTHASE [NAD(P)+]-LIKE"/>
    <property type="match status" value="1"/>
</dbReference>
<reference evidence="9" key="2">
    <citation type="submission" date="2025-08" db="UniProtKB">
        <authorList>
            <consortium name="Ensembl"/>
        </authorList>
    </citation>
    <scope>IDENTIFICATION</scope>
</reference>
<dbReference type="Gene3D" id="3.20.20.70">
    <property type="entry name" value="Aldolase class I"/>
    <property type="match status" value="1"/>
</dbReference>
<dbReference type="Ensembl" id="ENSCMMT00000025032.1">
    <property type="protein sequence ID" value="ENSCMMP00000022864.1"/>
    <property type="gene ID" value="ENSCMMG00000014297.1"/>
</dbReference>
<dbReference type="InterPro" id="IPR035587">
    <property type="entry name" value="DUS-like_FMN-bd"/>
</dbReference>
<reference evidence="9" key="3">
    <citation type="submission" date="2025-09" db="UniProtKB">
        <authorList>
            <consortium name="Ensembl"/>
        </authorList>
    </citation>
    <scope>IDENTIFICATION</scope>
</reference>
<dbReference type="GO" id="GO:0000049">
    <property type="term" value="F:tRNA binding"/>
    <property type="evidence" value="ECO:0007669"/>
    <property type="project" value="InterPro"/>
</dbReference>
<keyword evidence="2" id="KW-0285">Flavoprotein</keyword>
<dbReference type="SMART" id="SM00358">
    <property type="entry name" value="DSRM"/>
    <property type="match status" value="1"/>
</dbReference>
<dbReference type="InterPro" id="IPR013785">
    <property type="entry name" value="Aldolase_TIM"/>
</dbReference>
<feature type="region of interest" description="Disordered" evidence="7">
    <location>
        <begin position="546"/>
        <end position="582"/>
    </location>
</feature>
<dbReference type="Gene3D" id="3.30.160.20">
    <property type="match status" value="1"/>
</dbReference>
<evidence type="ECO:0000256" key="2">
    <source>
        <dbReference type="ARBA" id="ARBA00022630"/>
    </source>
</evidence>
<dbReference type="GO" id="GO:0005737">
    <property type="term" value="C:cytoplasm"/>
    <property type="evidence" value="ECO:0007669"/>
    <property type="project" value="TreeGrafter"/>
</dbReference>
<feature type="compositionally biased region" description="Low complexity" evidence="7">
    <location>
        <begin position="52"/>
        <end position="61"/>
    </location>
</feature>
<evidence type="ECO:0000256" key="5">
    <source>
        <dbReference type="ARBA" id="ARBA00023002"/>
    </source>
</evidence>
<dbReference type="InterPro" id="IPR044463">
    <property type="entry name" value="DUS2_DSRM"/>
</dbReference>
<organism evidence="9 10">
    <name type="scientific">Cairina moschata</name>
    <name type="common">Muscovy duck</name>
    <dbReference type="NCBI Taxonomy" id="8855"/>
    <lineage>
        <taxon>Eukaryota</taxon>
        <taxon>Metazoa</taxon>
        <taxon>Chordata</taxon>
        <taxon>Craniata</taxon>
        <taxon>Vertebrata</taxon>
        <taxon>Euteleostomi</taxon>
        <taxon>Archelosauria</taxon>
        <taxon>Archosauria</taxon>
        <taxon>Dinosauria</taxon>
        <taxon>Saurischia</taxon>
        <taxon>Theropoda</taxon>
        <taxon>Coelurosauria</taxon>
        <taxon>Aves</taxon>
        <taxon>Neognathae</taxon>
        <taxon>Galloanserae</taxon>
        <taxon>Anseriformes</taxon>
        <taxon>Anatidae</taxon>
        <taxon>Anatinae</taxon>
        <taxon>Cairina</taxon>
    </lineage>
</organism>
<dbReference type="Pfam" id="PF00035">
    <property type="entry name" value="dsrm"/>
    <property type="match status" value="1"/>
</dbReference>
<dbReference type="PROSITE" id="PS50137">
    <property type="entry name" value="DS_RBD"/>
    <property type="match status" value="1"/>
</dbReference>
<keyword evidence="3" id="KW-0288">FMN</keyword>
<keyword evidence="5" id="KW-0560">Oxidoreductase</keyword>
<evidence type="ECO:0000256" key="7">
    <source>
        <dbReference type="SAM" id="MobiDB-lite"/>
    </source>
</evidence>
<evidence type="ECO:0000313" key="10">
    <source>
        <dbReference type="Proteomes" id="UP000694556"/>
    </source>
</evidence>
<dbReference type="SUPFAM" id="SSF54768">
    <property type="entry name" value="dsRNA-binding domain-like"/>
    <property type="match status" value="1"/>
</dbReference>
<accession>A0A8C3CL21</accession>
<evidence type="ECO:0000313" key="9">
    <source>
        <dbReference type="Ensembl" id="ENSCMMP00000022864.1"/>
    </source>
</evidence>
<dbReference type="GO" id="GO:0017150">
    <property type="term" value="F:tRNA dihydrouridine synthase activity"/>
    <property type="evidence" value="ECO:0007669"/>
    <property type="project" value="InterPro"/>
</dbReference>
<evidence type="ECO:0000256" key="1">
    <source>
        <dbReference type="ARBA" id="ARBA00001917"/>
    </source>
</evidence>
<dbReference type="InterPro" id="IPR014720">
    <property type="entry name" value="dsRBD_dom"/>
</dbReference>
<feature type="domain" description="DRBM" evidence="8">
    <location>
        <begin position="458"/>
        <end position="525"/>
    </location>
</feature>
<dbReference type="PANTHER" id="PTHR45936:SF1">
    <property type="entry name" value="TRNA-DIHYDROURIDINE(20) SYNTHASE [NAD(P)+]-LIKE"/>
    <property type="match status" value="1"/>
</dbReference>
<feature type="region of interest" description="Disordered" evidence="7">
    <location>
        <begin position="1"/>
        <end position="91"/>
    </location>
</feature>
<evidence type="ECO:0000256" key="4">
    <source>
        <dbReference type="ARBA" id="ARBA00022694"/>
    </source>
</evidence>
<keyword evidence="4" id="KW-0819">tRNA processing</keyword>
<dbReference type="InterPro" id="IPR052582">
    <property type="entry name" value="tRNA-DUS-like"/>
</dbReference>
<comment type="cofactor">
    <cofactor evidence="1">
        <name>FMN</name>
        <dbReference type="ChEBI" id="CHEBI:58210"/>
    </cofactor>
</comment>
<sequence>MRTTCSGGCEPTAARAAAAPPRLSAMAAAPLDDAVRRRSGRPPSSPPPPPAFLTAPPAGLPRRPPRRPSSFPASVPTPPQPAPREEDSATAGMTVNTPLCFRGKNILAPMVRVGTLPMRLLALDYGADIVYCEELIDIKMLQCKRVINEVLETVDFVAPNERVVFRTCERERHCVVFQMGSADAERALAVAKLVESDVAGIDINMGCPKEYSTKGGMGAALLSDPDKIESILTTLVKGICKPVTCKIRILPSVEDTVNLVKRIEKTGIAAIAVHGRKKEERPQHPVHCDVIKAISEAVSIPVIANGGSHDFIKEYIDIETFRKATDASSVMIARAAMWNPSIFRKEGPFPLKEVMQDYIKYAVRYDNHYTNTKYCLCQMLREQLETTQGKKLHAAQSTQEICEAFEMADFYEDTRAIFEAKKTSLETKIQDDDDQIEDPDVIKMAVRFDKREYPPQITPKMYLLEWCRKEKHPQPVYETVQRPLDRLFCSVVTVADQKYRSTLWDKSKKLAEQAAAIVCLRTLGVPEGKLCEGENHLINKRKREDLEHLNNRDHGKDLAEPSHKKANFTEETSDMNVPQMPR</sequence>
<dbReference type="Pfam" id="PF01207">
    <property type="entry name" value="Dus"/>
    <property type="match status" value="1"/>
</dbReference>
<dbReference type="GO" id="GO:0050660">
    <property type="term" value="F:flavin adenine dinucleotide binding"/>
    <property type="evidence" value="ECO:0007669"/>
    <property type="project" value="InterPro"/>
</dbReference>
<feature type="compositionally biased region" description="Basic and acidic residues" evidence="7">
    <location>
        <begin position="546"/>
        <end position="563"/>
    </location>
</feature>
<keyword evidence="10" id="KW-1185">Reference proteome</keyword>
<name>A0A8C3CL21_CAIMO</name>
<dbReference type="CDD" id="cd02801">
    <property type="entry name" value="DUS_like_FMN"/>
    <property type="match status" value="1"/>
</dbReference>
<dbReference type="SUPFAM" id="SSF51395">
    <property type="entry name" value="FMN-linked oxidoreductases"/>
    <property type="match status" value="1"/>
</dbReference>
<dbReference type="PROSITE" id="PS01136">
    <property type="entry name" value="UPF0034"/>
    <property type="match status" value="1"/>
</dbReference>
<dbReference type="AlphaFoldDB" id="A0A8C3CL21"/>
<protein>
    <submittedName>
        <fullName evidence="9">Dihydrouridine synthase 2</fullName>
    </submittedName>
</protein>
<reference evidence="9" key="1">
    <citation type="submission" date="2018-09" db="EMBL/GenBank/DDBJ databases">
        <title>Common duck and Muscovy duck high density SNP chip.</title>
        <authorList>
            <person name="Vignal A."/>
            <person name="Thebault N."/>
            <person name="Warren W.C."/>
        </authorList>
    </citation>
    <scope>NUCLEOTIDE SEQUENCE [LARGE SCALE GENOMIC DNA]</scope>
</reference>
<evidence type="ECO:0000259" key="8">
    <source>
        <dbReference type="PROSITE" id="PS50137"/>
    </source>
</evidence>
<proteinExistence type="predicted"/>
<dbReference type="CDD" id="cd19871">
    <property type="entry name" value="DSRM_DUS2L"/>
    <property type="match status" value="1"/>
</dbReference>
<dbReference type="FunFam" id="3.20.20.70:FF:000229">
    <property type="entry name" value="tRNA-dihydrouridine(20) synthase [NAD(P)+]-like"/>
    <property type="match status" value="1"/>
</dbReference>
<feature type="compositionally biased region" description="Low complexity" evidence="7">
    <location>
        <begin position="13"/>
        <end position="31"/>
    </location>
</feature>